<protein>
    <submittedName>
        <fullName evidence="9">Dihydroorotase</fullName>
    </submittedName>
</protein>
<keyword evidence="10" id="KW-1185">Reference proteome</keyword>
<dbReference type="PANTHER" id="PTHR43668">
    <property type="entry name" value="ALLANTOINASE"/>
    <property type="match status" value="1"/>
</dbReference>
<dbReference type="InterPro" id="IPR011059">
    <property type="entry name" value="Metal-dep_hydrolase_composite"/>
</dbReference>
<dbReference type="InterPro" id="IPR017593">
    <property type="entry name" value="Allantoinase"/>
</dbReference>
<comment type="subunit">
    <text evidence="4">Homotetramer.</text>
</comment>
<dbReference type="SUPFAM" id="SSF51338">
    <property type="entry name" value="Composite domain of metallo-dependent hydrolases"/>
    <property type="match status" value="1"/>
</dbReference>
<dbReference type="InterPro" id="IPR006680">
    <property type="entry name" value="Amidohydro-rel"/>
</dbReference>
<dbReference type="NCBIfam" id="TIGR00857">
    <property type="entry name" value="pyrC_multi"/>
    <property type="match status" value="1"/>
</dbReference>
<evidence type="ECO:0000256" key="6">
    <source>
        <dbReference type="ARBA" id="ARBA00022801"/>
    </source>
</evidence>
<dbReference type="EMBL" id="BMXO01000001">
    <property type="protein sequence ID" value="GGW47878.1"/>
    <property type="molecule type" value="Genomic_DNA"/>
</dbReference>
<sequence length="483" mass="52359">MTHADLVIINGQVVSHEATQPAAIAIRDGKIIAVGDEASMPPAKDVLDAKGLHLLPGAIDVHVHFREPGYTHKETWESGTAAAAMGGVTTVFDMPNTHPPTATPDAFEDKLALAKQQAYVDFGIYGLMAEDNVDQLEALAESGVIGFKCFMGNTFGNLPSPSTGAMLEAFERVAPYGLRTSLHAETASIMAWRYERLRKAGRNDALAHVAARPDVVAVEAVSRAAILAEWTGARIHVLHVSSAAELRPMREAKQRGVDITSETCPHYLMMDTHDYASLGSLMRVNPPIREAKDSEALWEALRDGTVDMIATDHAPHTPEEQYKEVIWEADCGFPGVETQMPLMLTAVSEGRITLQDYVRISAVAPAKAWGLYPRKGALMVGADADIAIVDLERRDVIDQQALHSHRARATPFHGWAVTGMPVHTLVRGRFVMRDRALQTAAKGTGMSVKRVQQMTLPTLVNSDKTLAAEVAKANVQQGELASC</sequence>
<dbReference type="Gene3D" id="3.20.20.140">
    <property type="entry name" value="Metal-dependent hydrolases"/>
    <property type="match status" value="1"/>
</dbReference>
<dbReference type="RefSeq" id="WP_193460957.1">
    <property type="nucleotide sequence ID" value="NZ_BMXO01000001.1"/>
</dbReference>
<evidence type="ECO:0000256" key="1">
    <source>
        <dbReference type="ARBA" id="ARBA00001947"/>
    </source>
</evidence>
<comment type="cofactor">
    <cofactor evidence="1">
        <name>Zn(2+)</name>
        <dbReference type="ChEBI" id="CHEBI:29105"/>
    </cofactor>
</comment>
<proteinExistence type="inferred from homology"/>
<dbReference type="InterPro" id="IPR050138">
    <property type="entry name" value="DHOase/Allantoinase_Hydrolase"/>
</dbReference>
<dbReference type="Proteomes" id="UP000647585">
    <property type="component" value="Unassembled WGS sequence"/>
</dbReference>
<comment type="similarity">
    <text evidence="3">Belongs to the metallo-dependent hydrolases superfamily. DHOase family. Class I DHOase subfamily.</text>
</comment>
<dbReference type="InterPro" id="IPR002195">
    <property type="entry name" value="Dihydroorotase_CS"/>
</dbReference>
<gene>
    <name evidence="9" type="ORF">GCM10007158_06210</name>
</gene>
<feature type="domain" description="Amidohydrolase-related" evidence="8">
    <location>
        <begin position="54"/>
        <end position="431"/>
    </location>
</feature>
<evidence type="ECO:0000256" key="5">
    <source>
        <dbReference type="ARBA" id="ARBA00022723"/>
    </source>
</evidence>
<evidence type="ECO:0000313" key="10">
    <source>
        <dbReference type="Proteomes" id="UP000647585"/>
    </source>
</evidence>
<organism evidence="9 10">
    <name type="scientific">Halomonas johnsoniae</name>
    <dbReference type="NCBI Taxonomy" id="502832"/>
    <lineage>
        <taxon>Bacteria</taxon>
        <taxon>Pseudomonadati</taxon>
        <taxon>Pseudomonadota</taxon>
        <taxon>Gammaproteobacteria</taxon>
        <taxon>Oceanospirillales</taxon>
        <taxon>Halomonadaceae</taxon>
        <taxon>Halomonas</taxon>
    </lineage>
</organism>
<accession>A0ABQ2WBV4</accession>
<dbReference type="PROSITE" id="PS00482">
    <property type="entry name" value="DIHYDROOROTASE_1"/>
    <property type="match status" value="1"/>
</dbReference>
<dbReference type="Pfam" id="PF01979">
    <property type="entry name" value="Amidohydro_1"/>
    <property type="match status" value="1"/>
</dbReference>
<keyword evidence="7" id="KW-0862">Zinc</keyword>
<evidence type="ECO:0000256" key="2">
    <source>
        <dbReference type="ARBA" id="ARBA00002368"/>
    </source>
</evidence>
<dbReference type="NCBIfam" id="TIGR03178">
    <property type="entry name" value="allantoinase"/>
    <property type="match status" value="1"/>
</dbReference>
<dbReference type="PANTHER" id="PTHR43668:SF4">
    <property type="entry name" value="ALLANTOINASE"/>
    <property type="match status" value="1"/>
</dbReference>
<dbReference type="InterPro" id="IPR032466">
    <property type="entry name" value="Metal_Hydrolase"/>
</dbReference>
<comment type="caution">
    <text evidence="9">The sequence shown here is derived from an EMBL/GenBank/DDBJ whole genome shotgun (WGS) entry which is preliminary data.</text>
</comment>
<dbReference type="SUPFAM" id="SSF51556">
    <property type="entry name" value="Metallo-dependent hydrolases"/>
    <property type="match status" value="1"/>
</dbReference>
<evidence type="ECO:0000256" key="4">
    <source>
        <dbReference type="ARBA" id="ARBA00011881"/>
    </source>
</evidence>
<comment type="function">
    <text evidence="2">Catalyzes the reversible cyclization of carbamoyl aspartate to dihydroorotate.</text>
</comment>
<reference evidence="10" key="1">
    <citation type="journal article" date="2019" name="Int. J. Syst. Evol. Microbiol.">
        <title>The Global Catalogue of Microorganisms (GCM) 10K type strain sequencing project: providing services to taxonomists for standard genome sequencing and annotation.</title>
        <authorList>
            <consortium name="The Broad Institute Genomics Platform"/>
            <consortium name="The Broad Institute Genome Sequencing Center for Infectious Disease"/>
            <person name="Wu L."/>
            <person name="Ma J."/>
        </authorList>
    </citation>
    <scope>NUCLEOTIDE SEQUENCE [LARGE SCALE GENOMIC DNA]</scope>
    <source>
        <strain evidence="10">KCTC 22157</strain>
    </source>
</reference>
<evidence type="ECO:0000259" key="8">
    <source>
        <dbReference type="Pfam" id="PF01979"/>
    </source>
</evidence>
<keyword evidence="6" id="KW-0378">Hydrolase</keyword>
<evidence type="ECO:0000256" key="3">
    <source>
        <dbReference type="ARBA" id="ARBA00010286"/>
    </source>
</evidence>
<keyword evidence="5" id="KW-0479">Metal-binding</keyword>
<evidence type="ECO:0000313" key="9">
    <source>
        <dbReference type="EMBL" id="GGW47878.1"/>
    </source>
</evidence>
<dbReference type="Gene3D" id="2.30.40.10">
    <property type="entry name" value="Urease, subunit C, domain 1"/>
    <property type="match status" value="1"/>
</dbReference>
<name>A0ABQ2WBV4_9GAMM</name>
<evidence type="ECO:0000256" key="7">
    <source>
        <dbReference type="ARBA" id="ARBA00022833"/>
    </source>
</evidence>